<sequence length="14" mass="1891">MLRVFELRTWRVWV</sequence>
<reference evidence="1 2" key="1">
    <citation type="journal article" date="2018" name="Sci. Data">
        <title>The draft genome sequence of cork oak.</title>
        <authorList>
            <person name="Ramos A.M."/>
            <person name="Usie A."/>
            <person name="Barbosa P."/>
            <person name="Barros P.M."/>
            <person name="Capote T."/>
            <person name="Chaves I."/>
            <person name="Simoes F."/>
            <person name="Abreu I."/>
            <person name="Carrasquinho I."/>
            <person name="Faro C."/>
            <person name="Guimaraes J.B."/>
            <person name="Mendonca D."/>
            <person name="Nobrega F."/>
            <person name="Rodrigues L."/>
            <person name="Saibo N.J.M."/>
            <person name="Varela M.C."/>
            <person name="Egas C."/>
            <person name="Matos J."/>
            <person name="Miguel C.M."/>
            <person name="Oliveira M.M."/>
            <person name="Ricardo C.P."/>
            <person name="Goncalves S."/>
        </authorList>
    </citation>
    <scope>NUCLEOTIDE SEQUENCE [LARGE SCALE GENOMIC DNA]</scope>
    <source>
        <strain evidence="2">cv. HL8</strain>
    </source>
</reference>
<dbReference type="Proteomes" id="UP000237347">
    <property type="component" value="Unassembled WGS sequence"/>
</dbReference>
<evidence type="ECO:0000313" key="1">
    <source>
        <dbReference type="EMBL" id="KAK7855915.1"/>
    </source>
</evidence>
<proteinExistence type="predicted"/>
<protein>
    <submittedName>
        <fullName evidence="1">Uncharacterized protein</fullName>
    </submittedName>
</protein>
<accession>A0AAW0LWG7</accession>
<name>A0AAW0LWG7_QUESU</name>
<keyword evidence="2" id="KW-1185">Reference proteome</keyword>
<dbReference type="EMBL" id="PKMF04000041">
    <property type="protein sequence ID" value="KAK7855915.1"/>
    <property type="molecule type" value="Genomic_DNA"/>
</dbReference>
<comment type="caution">
    <text evidence="1">The sequence shown here is derived from an EMBL/GenBank/DDBJ whole genome shotgun (WGS) entry which is preliminary data.</text>
</comment>
<evidence type="ECO:0000313" key="2">
    <source>
        <dbReference type="Proteomes" id="UP000237347"/>
    </source>
</evidence>
<organism evidence="1 2">
    <name type="scientific">Quercus suber</name>
    <name type="common">Cork oak</name>
    <dbReference type="NCBI Taxonomy" id="58331"/>
    <lineage>
        <taxon>Eukaryota</taxon>
        <taxon>Viridiplantae</taxon>
        <taxon>Streptophyta</taxon>
        <taxon>Embryophyta</taxon>
        <taxon>Tracheophyta</taxon>
        <taxon>Spermatophyta</taxon>
        <taxon>Magnoliopsida</taxon>
        <taxon>eudicotyledons</taxon>
        <taxon>Gunneridae</taxon>
        <taxon>Pentapetalae</taxon>
        <taxon>rosids</taxon>
        <taxon>fabids</taxon>
        <taxon>Fagales</taxon>
        <taxon>Fagaceae</taxon>
        <taxon>Quercus</taxon>
    </lineage>
</organism>
<gene>
    <name evidence="1" type="ORF">CFP56_025906</name>
</gene>